<evidence type="ECO:0000313" key="3">
    <source>
        <dbReference type="Proteomes" id="UP000054564"/>
    </source>
</evidence>
<dbReference type="EMBL" id="AJIL01000034">
    <property type="protein sequence ID" value="KNF00768.1"/>
    <property type="molecule type" value="Genomic_DNA"/>
</dbReference>
<organism evidence="2 3">
    <name type="scientific">Puccinia striiformis f. sp. tritici PST-78</name>
    <dbReference type="NCBI Taxonomy" id="1165861"/>
    <lineage>
        <taxon>Eukaryota</taxon>
        <taxon>Fungi</taxon>
        <taxon>Dikarya</taxon>
        <taxon>Basidiomycota</taxon>
        <taxon>Pucciniomycotina</taxon>
        <taxon>Pucciniomycetes</taxon>
        <taxon>Pucciniales</taxon>
        <taxon>Pucciniaceae</taxon>
        <taxon>Puccinia</taxon>
    </lineage>
</organism>
<proteinExistence type="predicted"/>
<comment type="caution">
    <text evidence="2">The sequence shown here is derived from an EMBL/GenBank/DDBJ whole genome shotgun (WGS) entry which is preliminary data.</text>
</comment>
<sequence length="339" mass="38525">MADTEIEPRDEMEHQRLDEQGGRRRHEGHGHRSPPVQRVLLIQPDLECTIEQIGSSIALVYPESTSARERTDDQHSKRLKSLRLHGPRSVFLAACLTICRSLQSATELVEQTKLTLSPGNFTLRRPHGMADDLEVAILLIDSIIKLFGRSDGDLAMEHWECVLQDIDITLEQILPSEPGTDDESETSQCQCEPAARLTKLLIPLLKLSRVFFNKLTLCGINTKPPILHRDGLRPNEIFRQGTQGSGNHSHEHLLSFDGWTSRSRIGRRSFVLRRAHQMGRRAQALLILVLLYLIPSILDTDGFPAQNYYRNRFKTWNTLLILATKNFTNFARSVDDDPL</sequence>
<dbReference type="PANTHER" id="PTHR33069">
    <property type="entry name" value="CHROMOSOME 7, WHOLE GENOME SHOTGUN SEQUENCE-RELATED"/>
    <property type="match status" value="1"/>
</dbReference>
<dbReference type="Proteomes" id="UP000054564">
    <property type="component" value="Unassembled WGS sequence"/>
</dbReference>
<keyword evidence="3" id="KW-1185">Reference proteome</keyword>
<feature type="compositionally biased region" description="Basic residues" evidence="1">
    <location>
        <begin position="23"/>
        <end position="32"/>
    </location>
</feature>
<protein>
    <submittedName>
        <fullName evidence="2">Uncharacterized protein</fullName>
    </submittedName>
</protein>
<reference evidence="3" key="1">
    <citation type="submission" date="2014-03" db="EMBL/GenBank/DDBJ databases">
        <title>The Genome Sequence of Puccinia striiformis f. sp. tritici PST-78.</title>
        <authorList>
            <consortium name="The Broad Institute Genome Sequencing Platform"/>
            <person name="Cuomo C."/>
            <person name="Hulbert S."/>
            <person name="Chen X."/>
            <person name="Walker B."/>
            <person name="Young S.K."/>
            <person name="Zeng Q."/>
            <person name="Gargeya S."/>
            <person name="Fitzgerald M."/>
            <person name="Haas B."/>
            <person name="Abouelleil A."/>
            <person name="Alvarado L."/>
            <person name="Arachchi H.M."/>
            <person name="Berlin A.M."/>
            <person name="Chapman S.B."/>
            <person name="Goldberg J."/>
            <person name="Griggs A."/>
            <person name="Gujja S."/>
            <person name="Hansen M."/>
            <person name="Howarth C."/>
            <person name="Imamovic A."/>
            <person name="Larimer J."/>
            <person name="McCowan C."/>
            <person name="Montmayeur A."/>
            <person name="Murphy C."/>
            <person name="Neiman D."/>
            <person name="Pearson M."/>
            <person name="Priest M."/>
            <person name="Roberts A."/>
            <person name="Saif S."/>
            <person name="Shea T."/>
            <person name="Sisk P."/>
            <person name="Sykes S."/>
            <person name="Wortman J."/>
            <person name="Nusbaum C."/>
            <person name="Birren B."/>
        </authorList>
    </citation>
    <scope>NUCLEOTIDE SEQUENCE [LARGE SCALE GENOMIC DNA]</scope>
    <source>
        <strain evidence="3">race PST-78</strain>
    </source>
</reference>
<evidence type="ECO:0000313" key="2">
    <source>
        <dbReference type="EMBL" id="KNF00768.1"/>
    </source>
</evidence>
<feature type="compositionally biased region" description="Basic and acidic residues" evidence="1">
    <location>
        <begin position="1"/>
        <end position="22"/>
    </location>
</feature>
<accession>A0A0L0VNA1</accession>
<dbReference type="AlphaFoldDB" id="A0A0L0VNA1"/>
<feature type="region of interest" description="Disordered" evidence="1">
    <location>
        <begin position="1"/>
        <end position="36"/>
    </location>
</feature>
<dbReference type="PANTHER" id="PTHR33069:SF3">
    <property type="entry name" value="DYNEIN HEAVY CHAIN TAIL DOMAIN-CONTAINING PROTEIN"/>
    <property type="match status" value="1"/>
</dbReference>
<name>A0A0L0VNA1_9BASI</name>
<evidence type="ECO:0000256" key="1">
    <source>
        <dbReference type="SAM" id="MobiDB-lite"/>
    </source>
</evidence>
<gene>
    <name evidence="2" type="ORF">PSTG_05907</name>
</gene>